<reference evidence="4" key="1">
    <citation type="submission" date="2020-11" db="EMBL/GenBank/DDBJ databases">
        <authorList>
            <person name="Tran Van P."/>
        </authorList>
    </citation>
    <scope>NUCLEOTIDE SEQUENCE</scope>
</reference>
<proteinExistence type="predicted"/>
<keyword evidence="2" id="KW-0732">Signal</keyword>
<dbReference type="AlphaFoldDB" id="A0A7R9B177"/>
<dbReference type="EMBL" id="OC003916">
    <property type="protein sequence ID" value="CAD7263874.1"/>
    <property type="molecule type" value="Genomic_DNA"/>
</dbReference>
<feature type="compositionally biased region" description="Polar residues" evidence="1">
    <location>
        <begin position="128"/>
        <end position="139"/>
    </location>
</feature>
<gene>
    <name evidence="4" type="ORF">TSIB3V08_LOCUS7941</name>
</gene>
<evidence type="ECO:0000256" key="1">
    <source>
        <dbReference type="SAM" id="MobiDB-lite"/>
    </source>
</evidence>
<feature type="signal peptide" evidence="2">
    <location>
        <begin position="1"/>
        <end position="19"/>
    </location>
</feature>
<feature type="region of interest" description="Disordered" evidence="1">
    <location>
        <begin position="105"/>
        <end position="176"/>
    </location>
</feature>
<feature type="compositionally biased region" description="Basic and acidic residues" evidence="1">
    <location>
        <begin position="158"/>
        <end position="172"/>
    </location>
</feature>
<feature type="compositionally biased region" description="Basic and acidic residues" evidence="1">
    <location>
        <begin position="111"/>
        <end position="127"/>
    </location>
</feature>
<name>A0A7R9B177_TIMSH</name>
<sequence length="361" mass="38694">MSVVLFVGFVLIAVTGALARSARSARSSSGFYTAHQDSGFAKLEDISSKGNQFVERHSRNGRYDSSVPQLEEQKIPVHVVYYYPEEVISHNIGQAVQNTTVASISNSSWHDQPKEDAHSSTEQREDLNTTGQENVTTHGITADVCRKLDGTTSRQSKQMREFDEVSQSDRRGRGGVITFEKSRPSWPFLGNARDNSGNVRTIPEIETEVDSIKDLDTISASSNKSTLEIEEDIEELRKNKDDETEIVMSSGNRKGAGPFITRLVVRRGGVSIAGPGGVATAGSGGTAIVGPGGVAYTSPNGLAVVGPGGKVVSLPSGLDVVFTQDNSTSNDFDGSQPRVAKIPPGGRLLATGPIVYYHQPE</sequence>
<dbReference type="Pfam" id="PF15999">
    <property type="entry name" value="DUF4774"/>
    <property type="match status" value="1"/>
</dbReference>
<evidence type="ECO:0000256" key="2">
    <source>
        <dbReference type="SAM" id="SignalP"/>
    </source>
</evidence>
<feature type="domain" description="DUF4774" evidence="3">
    <location>
        <begin position="261"/>
        <end position="314"/>
    </location>
</feature>
<organism evidence="4">
    <name type="scientific">Timema shepardi</name>
    <name type="common">Walking stick</name>
    <dbReference type="NCBI Taxonomy" id="629360"/>
    <lineage>
        <taxon>Eukaryota</taxon>
        <taxon>Metazoa</taxon>
        <taxon>Ecdysozoa</taxon>
        <taxon>Arthropoda</taxon>
        <taxon>Hexapoda</taxon>
        <taxon>Insecta</taxon>
        <taxon>Pterygota</taxon>
        <taxon>Neoptera</taxon>
        <taxon>Polyneoptera</taxon>
        <taxon>Phasmatodea</taxon>
        <taxon>Timematodea</taxon>
        <taxon>Timematoidea</taxon>
        <taxon>Timematidae</taxon>
        <taxon>Timema</taxon>
    </lineage>
</organism>
<dbReference type="InterPro" id="IPR031942">
    <property type="entry name" value="DUF4774"/>
</dbReference>
<evidence type="ECO:0000259" key="3">
    <source>
        <dbReference type="Pfam" id="PF15999"/>
    </source>
</evidence>
<evidence type="ECO:0000313" key="4">
    <source>
        <dbReference type="EMBL" id="CAD7263874.1"/>
    </source>
</evidence>
<protein>
    <recommendedName>
        <fullName evidence="3">DUF4774 domain-containing protein</fullName>
    </recommendedName>
</protein>
<accession>A0A7R9B177</accession>
<feature type="chain" id="PRO_5031560219" description="DUF4774 domain-containing protein" evidence="2">
    <location>
        <begin position="20"/>
        <end position="361"/>
    </location>
</feature>